<dbReference type="SMART" id="SM00220">
    <property type="entry name" value="S_TKc"/>
    <property type="match status" value="1"/>
</dbReference>
<evidence type="ECO:0000256" key="1">
    <source>
        <dbReference type="SAM" id="Phobius"/>
    </source>
</evidence>
<name>A0A5S9F5F2_UABAM</name>
<keyword evidence="1" id="KW-1133">Transmembrane helix</keyword>
<organism evidence="3 4">
    <name type="scientific">Uabimicrobium amorphum</name>
    <dbReference type="NCBI Taxonomy" id="2596890"/>
    <lineage>
        <taxon>Bacteria</taxon>
        <taxon>Pseudomonadati</taxon>
        <taxon>Planctomycetota</taxon>
        <taxon>Candidatus Uabimicrobiia</taxon>
        <taxon>Candidatus Uabimicrobiales</taxon>
        <taxon>Candidatus Uabimicrobiaceae</taxon>
        <taxon>Candidatus Uabimicrobium</taxon>
    </lineage>
</organism>
<dbReference type="Pfam" id="PF00069">
    <property type="entry name" value="Pkinase"/>
    <property type="match status" value="1"/>
</dbReference>
<dbReference type="Gene3D" id="1.10.510.10">
    <property type="entry name" value="Transferase(Phosphotransferase) domain 1"/>
    <property type="match status" value="1"/>
</dbReference>
<dbReference type="RefSeq" id="WP_151970836.1">
    <property type="nucleotide sequence ID" value="NZ_AP019860.1"/>
</dbReference>
<keyword evidence="3" id="KW-0418">Kinase</keyword>
<dbReference type="Gene3D" id="1.25.10.10">
    <property type="entry name" value="Leucine-rich Repeat Variant"/>
    <property type="match status" value="1"/>
</dbReference>
<keyword evidence="1" id="KW-0812">Transmembrane</keyword>
<dbReference type="AlphaFoldDB" id="A0A5S9F5F2"/>
<accession>A0A5S9F5F2</accession>
<dbReference type="InterPro" id="IPR000719">
    <property type="entry name" value="Prot_kinase_dom"/>
</dbReference>
<evidence type="ECO:0000313" key="3">
    <source>
        <dbReference type="EMBL" id="BBM86795.1"/>
    </source>
</evidence>
<dbReference type="InterPro" id="IPR011989">
    <property type="entry name" value="ARM-like"/>
</dbReference>
<dbReference type="KEGG" id="uam:UABAM_05183"/>
<feature type="transmembrane region" description="Helical" evidence="1">
    <location>
        <begin position="520"/>
        <end position="537"/>
    </location>
</feature>
<evidence type="ECO:0000313" key="4">
    <source>
        <dbReference type="Proteomes" id="UP000326354"/>
    </source>
</evidence>
<dbReference type="SUPFAM" id="SSF56112">
    <property type="entry name" value="Protein kinase-like (PK-like)"/>
    <property type="match status" value="1"/>
</dbReference>
<sequence length="918" mass="105263">MPVNNRFLASIQNMDTRSEVAKHSFATTEIIVVDISDLLWTAKEKNTAQSKISPVYQCKVVGEIVVANRQMILPDDFLVLTPKISSTMKSLEVAPPAKQVLKKQVSNAIWIGANVENLSCEKAIITDAKNFVYDEGLEERGPLSKNDFIQPNIEKPKKLSQRQIIHIGEKPAKNNLWKPQEKQVDLFNNEFVTPPSQNVPHSQDSKIHNSQPPKVPVNNAHVLHPHLRQTSRTSMNSSIAYQYRFEGLYARNRLGNLYFCQNRNTNDRHLALILHRQYSFASVSTLQSLAKLRHRYILPVKDIGLHKGHTVVFMAVDRITPLRMYIKENDLSIQQKLYLVQALITAIEYAHSYNIRHGNLSMSNIFMDPQGCPKIMGFAVRKTKPTHIPANGLKQLSSALPNRLRISKKDKRNDLVAIGYILFELLTGKAALRRDTMNKLRRRSDLQEVSFPKHLQKTIPRQLQFICLKSVDTRADYGYETLHDLKEEINSLLQNDHHDEKWGFYSYRLKTWWGKHRDRANVYFIGIAIFMSLWLVPSNLKVPSMFDPNAKAEEQIIAELIEDLQSNDKVTCVLAIKKAAELGESAKNVLPLLQRLTWRDEAVISENAHDAIAAIRKKINGGELQNLDSDEILAMLQNRFSDKRRQGLDAVEKLEKVENPIIESLLSIASFDASSHIRDKAKSILEKIKLTENNFVTFTKLLRNRTTHVKRLVLKKVLASSAVDKENIIRLSIEFLDDYNSYNRGLAISFLKKEINNEEKWIRALVPKLRKANIEMRQDIYEILGRITPIHPKNSAYFVELLREKNSYVNTYAQQAFAQIDLRYAQTTQYLLEDAYNRAIKTDKEWILRGLAENDYKCPTIIPLLEKALRDPNVSVRKWGAICAGRMRRMAVPLIPELEALLKGRAGKEAQKALDKIR</sequence>
<dbReference type="GO" id="GO:0004672">
    <property type="term" value="F:protein kinase activity"/>
    <property type="evidence" value="ECO:0007669"/>
    <property type="project" value="InterPro"/>
</dbReference>
<proteinExistence type="predicted"/>
<dbReference type="SUPFAM" id="SSF48371">
    <property type="entry name" value="ARM repeat"/>
    <property type="match status" value="1"/>
</dbReference>
<dbReference type="GO" id="GO:0005524">
    <property type="term" value="F:ATP binding"/>
    <property type="evidence" value="ECO:0007669"/>
    <property type="project" value="InterPro"/>
</dbReference>
<feature type="domain" description="Protein kinase" evidence="2">
    <location>
        <begin position="243"/>
        <end position="486"/>
    </location>
</feature>
<dbReference type="Proteomes" id="UP000326354">
    <property type="component" value="Chromosome"/>
</dbReference>
<dbReference type="InterPro" id="IPR011009">
    <property type="entry name" value="Kinase-like_dom_sf"/>
</dbReference>
<evidence type="ECO:0000259" key="2">
    <source>
        <dbReference type="PROSITE" id="PS50011"/>
    </source>
</evidence>
<feature type="transmembrane region" description="Helical" evidence="1">
    <location>
        <begin position="415"/>
        <end position="432"/>
    </location>
</feature>
<gene>
    <name evidence="3" type="ORF">UABAM_05183</name>
</gene>
<keyword evidence="4" id="KW-1185">Reference proteome</keyword>
<protein>
    <submittedName>
        <fullName evidence="3">Protein kinase</fullName>
    </submittedName>
</protein>
<reference evidence="3 4" key="1">
    <citation type="submission" date="2019-08" db="EMBL/GenBank/DDBJ databases">
        <title>Complete genome sequence of Candidatus Uab amorphum.</title>
        <authorList>
            <person name="Shiratori T."/>
            <person name="Suzuki S."/>
            <person name="Kakizawa Y."/>
            <person name="Ishida K."/>
        </authorList>
    </citation>
    <scope>NUCLEOTIDE SEQUENCE [LARGE SCALE GENOMIC DNA]</scope>
    <source>
        <strain evidence="3 4">SRT547</strain>
    </source>
</reference>
<dbReference type="PROSITE" id="PS50011">
    <property type="entry name" value="PROTEIN_KINASE_DOM"/>
    <property type="match status" value="1"/>
</dbReference>
<keyword evidence="3" id="KW-0808">Transferase</keyword>
<keyword evidence="1" id="KW-0472">Membrane</keyword>
<dbReference type="EMBL" id="AP019860">
    <property type="protein sequence ID" value="BBM86795.1"/>
    <property type="molecule type" value="Genomic_DNA"/>
</dbReference>
<dbReference type="InterPro" id="IPR016024">
    <property type="entry name" value="ARM-type_fold"/>
</dbReference>